<name>A0ACB8RN84_9AGAM</name>
<evidence type="ECO:0000313" key="2">
    <source>
        <dbReference type="Proteomes" id="UP000814033"/>
    </source>
</evidence>
<dbReference type="Proteomes" id="UP000814033">
    <property type="component" value="Unassembled WGS sequence"/>
</dbReference>
<keyword evidence="2" id="KW-1185">Reference proteome</keyword>
<reference evidence="1" key="2">
    <citation type="journal article" date="2022" name="New Phytol.">
        <title>Evolutionary transition to the ectomycorrhizal habit in the genomes of a hyperdiverse lineage of mushroom-forming fungi.</title>
        <authorList>
            <person name="Looney B."/>
            <person name="Miyauchi S."/>
            <person name="Morin E."/>
            <person name="Drula E."/>
            <person name="Courty P.E."/>
            <person name="Kohler A."/>
            <person name="Kuo A."/>
            <person name="LaButti K."/>
            <person name="Pangilinan J."/>
            <person name="Lipzen A."/>
            <person name="Riley R."/>
            <person name="Andreopoulos W."/>
            <person name="He G."/>
            <person name="Johnson J."/>
            <person name="Nolan M."/>
            <person name="Tritt A."/>
            <person name="Barry K.W."/>
            <person name="Grigoriev I.V."/>
            <person name="Nagy L.G."/>
            <person name="Hibbett D."/>
            <person name="Henrissat B."/>
            <person name="Matheny P.B."/>
            <person name="Labbe J."/>
            <person name="Martin F.M."/>
        </authorList>
    </citation>
    <scope>NUCLEOTIDE SEQUENCE</scope>
    <source>
        <strain evidence="1">FP105234-sp</strain>
    </source>
</reference>
<organism evidence="1 2">
    <name type="scientific">Auriscalpium vulgare</name>
    <dbReference type="NCBI Taxonomy" id="40419"/>
    <lineage>
        <taxon>Eukaryota</taxon>
        <taxon>Fungi</taxon>
        <taxon>Dikarya</taxon>
        <taxon>Basidiomycota</taxon>
        <taxon>Agaricomycotina</taxon>
        <taxon>Agaricomycetes</taxon>
        <taxon>Russulales</taxon>
        <taxon>Auriscalpiaceae</taxon>
        <taxon>Auriscalpium</taxon>
    </lineage>
</organism>
<keyword evidence="1" id="KW-0401">Integrin</keyword>
<reference evidence="1" key="1">
    <citation type="submission" date="2021-02" db="EMBL/GenBank/DDBJ databases">
        <authorList>
            <consortium name="DOE Joint Genome Institute"/>
            <person name="Ahrendt S."/>
            <person name="Looney B.P."/>
            <person name="Miyauchi S."/>
            <person name="Morin E."/>
            <person name="Drula E."/>
            <person name="Courty P.E."/>
            <person name="Chicoki N."/>
            <person name="Fauchery L."/>
            <person name="Kohler A."/>
            <person name="Kuo A."/>
            <person name="Labutti K."/>
            <person name="Pangilinan J."/>
            <person name="Lipzen A."/>
            <person name="Riley R."/>
            <person name="Andreopoulos W."/>
            <person name="He G."/>
            <person name="Johnson J."/>
            <person name="Barry K.W."/>
            <person name="Grigoriev I.V."/>
            <person name="Nagy L."/>
            <person name="Hibbett D."/>
            <person name="Henrissat B."/>
            <person name="Matheny P.B."/>
            <person name="Labbe J."/>
            <person name="Martin F."/>
        </authorList>
    </citation>
    <scope>NUCLEOTIDE SEQUENCE</scope>
    <source>
        <strain evidence="1">FP105234-sp</strain>
    </source>
</reference>
<comment type="caution">
    <text evidence="1">The sequence shown here is derived from an EMBL/GenBank/DDBJ whole genome shotgun (WGS) entry which is preliminary data.</text>
</comment>
<evidence type="ECO:0000313" key="1">
    <source>
        <dbReference type="EMBL" id="KAI0045090.1"/>
    </source>
</evidence>
<proteinExistence type="predicted"/>
<accession>A0ACB8RN84</accession>
<sequence length="692" mass="74584">MLRFPLRRRRPPRFISFVVICTCAAGLAVQSAAALWPFPPKRFSGNALIGAGSMGIADGERVLAFGDFNGDQFLDVMTLASDQQTLSVYLWNHDDFSFHRSASFHHPRPVYNVVPGDFTHDGTLDVLVMGRDASSSQLSLSLYASKAGGGINMDPIPVPASTLSQPIPLDIDGDMKIDLLGVQPGDPPVLKIWQNVWNSSTGSGPLYTLIDPPLHGGRQCRIANPHSNAVVDLDGDCLADIFLVCDAPSGQKSFQIWVNNKDAGFSLAQSGTLPQGTQSVAFADMDRDGTIDLLITTCSSVSPSTGLGSGCALNIAYNKQIPLCAPSSTAFIFGGGSGNSTDVQKACRRPDNLCSADRAFKFEFSGSSYVSHPFESLLPWNTGTSTLTPSPLIFDMTFTPPLPVLPRLGDVNLDGFPDLLLITGAAQDRTRKVRLLLSEPCGGASVAGCRASGARRGWREVRKGVEALESVGDARGAAFLDMDEDGTLDIMVQRTGDQGQGNVLFVQNNFYYDAFFMKATVLNGACNAGLCTPENHSLPQYHPFGVSYSGASYKYTILDTSGRRAAAQVPQLPQTAYQALHPPYAFFGLGRTNNYIENLFAGSTQHTTPHFLSLEMVIPNSQLVINPAAPGAGAWRKELYLRPGQWIPWVGVTVVGAMIGLAGVVLVLHLNEKREDELERRRASHHINFDAL</sequence>
<dbReference type="EMBL" id="MU275962">
    <property type="protein sequence ID" value="KAI0045090.1"/>
    <property type="molecule type" value="Genomic_DNA"/>
</dbReference>
<protein>
    <submittedName>
        <fullName evidence="1">Integrin alpha N-terminal domain-containing protein</fullName>
    </submittedName>
</protein>
<gene>
    <name evidence="1" type="ORF">FA95DRAFT_1621200</name>
</gene>